<dbReference type="Pfam" id="PF00005">
    <property type="entry name" value="ABC_tran"/>
    <property type="match status" value="1"/>
</dbReference>
<evidence type="ECO:0000256" key="3">
    <source>
        <dbReference type="ARBA" id="ARBA00022840"/>
    </source>
</evidence>
<proteinExistence type="predicted"/>
<dbReference type="GO" id="GO:0005524">
    <property type="term" value="F:ATP binding"/>
    <property type="evidence" value="ECO:0007669"/>
    <property type="project" value="UniProtKB-KW"/>
</dbReference>
<evidence type="ECO:0000313" key="5">
    <source>
        <dbReference type="EMBL" id="MBW3081814.1"/>
    </source>
</evidence>
<keyword evidence="3 5" id="KW-0067">ATP-binding</keyword>
<gene>
    <name evidence="5" type="ORF">KIH73_00185</name>
</gene>
<feature type="domain" description="ABC transporter" evidence="4">
    <location>
        <begin position="17"/>
        <end position="247"/>
    </location>
</feature>
<name>A0ABS6W5P8_9BIFI</name>
<dbReference type="SMART" id="SM00382">
    <property type="entry name" value="AAA"/>
    <property type="match status" value="1"/>
</dbReference>
<dbReference type="InterPro" id="IPR025302">
    <property type="entry name" value="DrrA1/2-like_C"/>
</dbReference>
<protein>
    <submittedName>
        <fullName evidence="5">ABC transporter ATP-binding protein</fullName>
    </submittedName>
</protein>
<keyword evidence="1" id="KW-0813">Transport</keyword>
<dbReference type="InterPro" id="IPR003593">
    <property type="entry name" value="AAA+_ATPase"/>
</dbReference>
<keyword evidence="6" id="KW-1185">Reference proteome</keyword>
<evidence type="ECO:0000256" key="2">
    <source>
        <dbReference type="ARBA" id="ARBA00022741"/>
    </source>
</evidence>
<keyword evidence="2" id="KW-0547">Nucleotide-binding</keyword>
<evidence type="ECO:0000256" key="1">
    <source>
        <dbReference type="ARBA" id="ARBA00022448"/>
    </source>
</evidence>
<dbReference type="CDD" id="cd03230">
    <property type="entry name" value="ABC_DR_subfamily_A"/>
    <property type="match status" value="1"/>
</dbReference>
<accession>A0ABS6W5P8</accession>
<dbReference type="RefSeq" id="WP_219079504.1">
    <property type="nucleotide sequence ID" value="NZ_JAHBBD010000001.1"/>
</dbReference>
<dbReference type="Pfam" id="PF13732">
    <property type="entry name" value="DrrA1-3_C"/>
    <property type="match status" value="1"/>
</dbReference>
<evidence type="ECO:0000313" key="6">
    <source>
        <dbReference type="Proteomes" id="UP000812844"/>
    </source>
</evidence>
<dbReference type="PROSITE" id="PS50893">
    <property type="entry name" value="ABC_TRANSPORTER_2"/>
    <property type="match status" value="1"/>
</dbReference>
<reference evidence="5 6" key="1">
    <citation type="submission" date="2021-05" db="EMBL/GenBank/DDBJ databases">
        <title>Phylogenetic classification of ten novel species belonging to the genus Bifidobacterium comprising B. colchicus sp. nov., B. abeli sp. nov., B. bicoloris sp. nov., B. guerezis sp. nov., B. rosaliae sp. nov., B. santillanensis sp. nov., B. argentati sp. nov., B. amazzoni sp. nov., B. pluviali sp. nov., and B. pinnaculum sp. nov.</title>
        <authorList>
            <person name="Lugli G.A."/>
            <person name="Ruiz Garcia L."/>
            <person name="Margolles A."/>
            <person name="Ventura M."/>
        </authorList>
    </citation>
    <scope>NUCLEOTIDE SEQUENCE [LARGE SCALE GENOMIC DNA]</scope>
    <source>
        <strain evidence="5 6">6T3</strain>
    </source>
</reference>
<dbReference type="PANTHER" id="PTHR43582:SF2">
    <property type="entry name" value="LINEARMYCIN RESISTANCE ATP-BINDING PROTEIN LNRL"/>
    <property type="match status" value="1"/>
</dbReference>
<dbReference type="Proteomes" id="UP000812844">
    <property type="component" value="Unassembled WGS sequence"/>
</dbReference>
<evidence type="ECO:0000259" key="4">
    <source>
        <dbReference type="PROSITE" id="PS50893"/>
    </source>
</evidence>
<sequence>MDTTLQSQAARGQDPAIRVRGLVKRYGETLALDYFDLDVRRGEIFGLLGPNGSGKTTAINCILALLTYDEGRIDVFGEPIGPTSYALKRRLGVVPQEVAVFDELTVEQNIDYFCSLYVADRRRRRKLVDDAVAFVGLGEYRRVRPGKLSGGLRRRLNIACGIAHRPELVFFDEPTVAVDPQSRNAILEGIRSLRDEGGTVVYTSHYMEEVEQVCDRILIMDHGRHLALGTADELKAMIDVGERISVESLDLPESAVEAVRGLPAVDEARYDGRELQVRCRRGERNIADVFAILEASGANIGHVTSRPPTLNDVFLEMTGTALRD</sequence>
<dbReference type="PANTHER" id="PTHR43582">
    <property type="entry name" value="LINEARMYCIN RESISTANCE ATP-BINDING PROTEIN LNRL"/>
    <property type="match status" value="1"/>
</dbReference>
<dbReference type="EMBL" id="JAHBBD010000001">
    <property type="protein sequence ID" value="MBW3081814.1"/>
    <property type="molecule type" value="Genomic_DNA"/>
</dbReference>
<organism evidence="5 6">
    <name type="scientific">Bifidobacterium phasiani</name>
    <dbReference type="NCBI Taxonomy" id="2834431"/>
    <lineage>
        <taxon>Bacteria</taxon>
        <taxon>Bacillati</taxon>
        <taxon>Actinomycetota</taxon>
        <taxon>Actinomycetes</taxon>
        <taxon>Bifidobacteriales</taxon>
        <taxon>Bifidobacteriaceae</taxon>
        <taxon>Bifidobacterium</taxon>
    </lineage>
</organism>
<dbReference type="InterPro" id="IPR003439">
    <property type="entry name" value="ABC_transporter-like_ATP-bd"/>
</dbReference>
<comment type="caution">
    <text evidence="5">The sequence shown here is derived from an EMBL/GenBank/DDBJ whole genome shotgun (WGS) entry which is preliminary data.</text>
</comment>